<comment type="caution">
    <text evidence="5">The sequence shown here is derived from an EMBL/GenBank/DDBJ whole genome shotgun (WGS) entry which is preliminary data.</text>
</comment>
<evidence type="ECO:0000313" key="5">
    <source>
        <dbReference type="EMBL" id="TKV68411.1"/>
    </source>
</evidence>
<evidence type="ECO:0000313" key="6">
    <source>
        <dbReference type="Proteomes" id="UP000308488"/>
    </source>
</evidence>
<reference evidence="5 6" key="1">
    <citation type="submission" date="2019-05" db="EMBL/GenBank/DDBJ databases">
        <title>Marinobacter panjinensis sp. nov., a moderately halophilic bacterium isolated from sea tidal flat environment.</title>
        <authorList>
            <person name="Yang W."/>
            <person name="An M."/>
            <person name="He W."/>
            <person name="Luo X."/>
            <person name="Zhu L."/>
            <person name="Chen G."/>
            <person name="Zhang Y."/>
            <person name="Wang Y."/>
        </authorList>
    </citation>
    <scope>NUCLEOTIDE SEQUENCE [LARGE SCALE GENOMIC DNA]</scope>
    <source>
        <strain evidence="5 6">PJ-16</strain>
    </source>
</reference>
<dbReference type="InterPro" id="IPR015854">
    <property type="entry name" value="ABC_transpr_LolD-like"/>
</dbReference>
<dbReference type="GO" id="GO:0016887">
    <property type="term" value="F:ATP hydrolysis activity"/>
    <property type="evidence" value="ECO:0007669"/>
    <property type="project" value="InterPro"/>
</dbReference>
<dbReference type="InterPro" id="IPR003593">
    <property type="entry name" value="AAA+_ATPase"/>
</dbReference>
<dbReference type="GO" id="GO:0022857">
    <property type="term" value="F:transmembrane transporter activity"/>
    <property type="evidence" value="ECO:0007669"/>
    <property type="project" value="TreeGrafter"/>
</dbReference>
<keyword evidence="2" id="KW-0547">Nucleotide-binding</keyword>
<dbReference type="Proteomes" id="UP000308488">
    <property type="component" value="Unassembled WGS sequence"/>
</dbReference>
<dbReference type="SMART" id="SM00382">
    <property type="entry name" value="AAA"/>
    <property type="match status" value="1"/>
</dbReference>
<dbReference type="EMBL" id="SZYH01000001">
    <property type="protein sequence ID" value="TKV68411.1"/>
    <property type="molecule type" value="Genomic_DNA"/>
</dbReference>
<protein>
    <submittedName>
        <fullName evidence="5">ABC transporter ATP-binding protein</fullName>
    </submittedName>
</protein>
<dbReference type="OrthoDB" id="9802264at2"/>
<dbReference type="AlphaFoldDB" id="A0A4U6R4L0"/>
<dbReference type="SUPFAM" id="SSF52540">
    <property type="entry name" value="P-loop containing nucleoside triphosphate hydrolases"/>
    <property type="match status" value="1"/>
</dbReference>
<organism evidence="5 6">
    <name type="scientific">Marinobacter panjinensis</name>
    <dbReference type="NCBI Taxonomy" id="2576384"/>
    <lineage>
        <taxon>Bacteria</taxon>
        <taxon>Pseudomonadati</taxon>
        <taxon>Pseudomonadota</taxon>
        <taxon>Gammaproteobacteria</taxon>
        <taxon>Pseudomonadales</taxon>
        <taxon>Marinobacteraceae</taxon>
        <taxon>Marinobacter</taxon>
    </lineage>
</organism>
<dbReference type="InterPro" id="IPR017911">
    <property type="entry name" value="MacB-like_ATP-bd"/>
</dbReference>
<keyword evidence="6" id="KW-1185">Reference proteome</keyword>
<evidence type="ECO:0000259" key="4">
    <source>
        <dbReference type="PROSITE" id="PS50893"/>
    </source>
</evidence>
<keyword evidence="1" id="KW-0813">Transport</keyword>
<dbReference type="Gene3D" id="3.40.50.300">
    <property type="entry name" value="P-loop containing nucleotide triphosphate hydrolases"/>
    <property type="match status" value="1"/>
</dbReference>
<evidence type="ECO:0000256" key="3">
    <source>
        <dbReference type="ARBA" id="ARBA00022840"/>
    </source>
</evidence>
<dbReference type="PANTHER" id="PTHR24220:SF611">
    <property type="entry name" value="ATP-BINDING COMPONENT OF ABC TRANSPORTER-RELATED"/>
    <property type="match status" value="1"/>
</dbReference>
<dbReference type="RefSeq" id="WP_137435989.1">
    <property type="nucleotide sequence ID" value="NZ_JANRHC010000006.1"/>
</dbReference>
<sequence>MPDTTSKTDLSADSSAIPRQALSISNLAFCWDKTQPPLRYPDITLHAGEHLFLRGPSGSGKSTLLSLLGGLILPDTGKLSLLGTDLARLSGGQRDRFRADHMGVIFQQFNLVPYLTTLDNVMLPCRLSPKRRARALPTPENEAESLLTALDIPQSHWHRRVTGLSVGQQQRVAAARALTGGPELILADEPTSALDSDNRDRFIELLLGLAEKKQSSVIFVSHDQSLAERFNHQIALTALDTLERAQ</sequence>
<gene>
    <name evidence="5" type="ORF">FDP08_10100</name>
</gene>
<dbReference type="Pfam" id="PF00005">
    <property type="entry name" value="ABC_tran"/>
    <property type="match status" value="1"/>
</dbReference>
<dbReference type="GO" id="GO:0005886">
    <property type="term" value="C:plasma membrane"/>
    <property type="evidence" value="ECO:0007669"/>
    <property type="project" value="TreeGrafter"/>
</dbReference>
<dbReference type="InterPro" id="IPR003439">
    <property type="entry name" value="ABC_transporter-like_ATP-bd"/>
</dbReference>
<proteinExistence type="predicted"/>
<dbReference type="PROSITE" id="PS50893">
    <property type="entry name" value="ABC_TRANSPORTER_2"/>
    <property type="match status" value="1"/>
</dbReference>
<dbReference type="GO" id="GO:0005524">
    <property type="term" value="F:ATP binding"/>
    <property type="evidence" value="ECO:0007669"/>
    <property type="project" value="UniProtKB-KW"/>
</dbReference>
<feature type="domain" description="ABC transporter" evidence="4">
    <location>
        <begin position="22"/>
        <end position="245"/>
    </location>
</feature>
<keyword evidence="3 5" id="KW-0067">ATP-binding</keyword>
<dbReference type="InterPro" id="IPR027417">
    <property type="entry name" value="P-loop_NTPase"/>
</dbReference>
<evidence type="ECO:0000256" key="2">
    <source>
        <dbReference type="ARBA" id="ARBA00022741"/>
    </source>
</evidence>
<name>A0A4U6R4L0_9GAMM</name>
<accession>A0A4U6R4L0</accession>
<dbReference type="PANTHER" id="PTHR24220">
    <property type="entry name" value="IMPORT ATP-BINDING PROTEIN"/>
    <property type="match status" value="1"/>
</dbReference>
<evidence type="ECO:0000256" key="1">
    <source>
        <dbReference type="ARBA" id="ARBA00022448"/>
    </source>
</evidence>
<dbReference type="CDD" id="cd03255">
    <property type="entry name" value="ABC_MJ0796_LolCDE_FtsE"/>
    <property type="match status" value="1"/>
</dbReference>